<evidence type="ECO:0000313" key="2">
    <source>
        <dbReference type="EMBL" id="KAK6475086.1"/>
    </source>
</evidence>
<proteinExistence type="predicted"/>
<organism evidence="2 3">
    <name type="scientific">Huso huso</name>
    <name type="common">Beluga</name>
    <name type="synonym">Acipenser huso</name>
    <dbReference type="NCBI Taxonomy" id="61971"/>
    <lineage>
        <taxon>Eukaryota</taxon>
        <taxon>Metazoa</taxon>
        <taxon>Chordata</taxon>
        <taxon>Craniata</taxon>
        <taxon>Vertebrata</taxon>
        <taxon>Euteleostomi</taxon>
        <taxon>Actinopterygii</taxon>
        <taxon>Chondrostei</taxon>
        <taxon>Acipenseriformes</taxon>
        <taxon>Acipenseridae</taxon>
        <taxon>Huso</taxon>
    </lineage>
</organism>
<accession>A0ABR0YRL1</accession>
<name>A0ABR0YRL1_HUSHU</name>
<dbReference type="Proteomes" id="UP001369086">
    <property type="component" value="Unassembled WGS sequence"/>
</dbReference>
<dbReference type="PANTHER" id="PTHR24274">
    <property type="entry name" value="CILIA- AND FLAGELLA-ASSOCIATED PROTEIN 161"/>
    <property type="match status" value="1"/>
</dbReference>
<feature type="compositionally biased region" description="Basic and acidic residues" evidence="1">
    <location>
        <begin position="303"/>
        <end position="333"/>
    </location>
</feature>
<reference evidence="2 3" key="1">
    <citation type="submission" date="2021-05" db="EMBL/GenBank/DDBJ databases">
        <authorList>
            <person name="Zahm M."/>
            <person name="Klopp C."/>
            <person name="Cabau C."/>
            <person name="Kuhl H."/>
            <person name="Suciu R."/>
            <person name="Ciorpac M."/>
            <person name="Holostenco D."/>
            <person name="Gessner J."/>
            <person name="Wuertz S."/>
            <person name="Hohne C."/>
            <person name="Stock M."/>
            <person name="Gislard M."/>
            <person name="Lluch J."/>
            <person name="Milhes M."/>
            <person name="Lampietro C."/>
            <person name="Lopez Roques C."/>
            <person name="Donnadieu C."/>
            <person name="Du K."/>
            <person name="Schartl M."/>
            <person name="Guiguen Y."/>
        </authorList>
    </citation>
    <scope>NUCLEOTIDE SEQUENCE [LARGE SCALE GENOMIC DNA]</scope>
    <source>
        <strain evidence="2">Hh-F2</strain>
        <tissue evidence="2">Blood</tissue>
    </source>
</reference>
<keyword evidence="3" id="KW-1185">Reference proteome</keyword>
<dbReference type="Pfam" id="PF24569">
    <property type="entry name" value="CFAP161"/>
    <property type="match status" value="1"/>
</dbReference>
<evidence type="ECO:0000313" key="3">
    <source>
        <dbReference type="Proteomes" id="UP001369086"/>
    </source>
</evidence>
<sequence>MSGVRTFSANVRVGNWSEDISLDEDVLKDFLARKERGELIVQKTSFLKRNILKETNLSVTTDELVHFGDTVMLVNSGTKRESLTGIDPFRHPSSLSINADTTNVGTNSSLVAPCGMSASTSVTPCVRNSFIIESVDGTPAGEPLIYGQSFALRITQGFAGELYLKSDHKTFEKCALKSRLQEVSLTDQPSFLSCWQAVYHDPQLRLEYEGCPVPANSKVLISHCKTNQCLAALEHYTLLTLYGKEYEVTAHTYLDSHKAERDLNHWLLVTRNPGKDAPTMINRPEPPVETTRTPAEGAMPQTVEEKPQTVKEKPQTVEEKPQTMEEKPQTMEG</sequence>
<protein>
    <submittedName>
        <fullName evidence="2">Cilia- and flagella-associated protein 161</fullName>
    </submittedName>
</protein>
<keyword evidence="2" id="KW-0966">Cell projection</keyword>
<feature type="region of interest" description="Disordered" evidence="1">
    <location>
        <begin position="273"/>
        <end position="333"/>
    </location>
</feature>
<evidence type="ECO:0000256" key="1">
    <source>
        <dbReference type="SAM" id="MobiDB-lite"/>
    </source>
</evidence>
<dbReference type="InterPro" id="IPR055325">
    <property type="entry name" value="CF161"/>
</dbReference>
<keyword evidence="2" id="KW-0282">Flagellum</keyword>
<keyword evidence="2" id="KW-0969">Cilium</keyword>
<gene>
    <name evidence="2" type="ORF">HHUSO_G24503</name>
</gene>
<dbReference type="PANTHER" id="PTHR24274:SF1">
    <property type="entry name" value="CILIA- AND FLAGELLA-ASSOCIATED PROTEIN 161"/>
    <property type="match status" value="1"/>
</dbReference>
<comment type="caution">
    <text evidence="2">The sequence shown here is derived from an EMBL/GenBank/DDBJ whole genome shotgun (WGS) entry which is preliminary data.</text>
</comment>
<dbReference type="EMBL" id="JAHFZB010000024">
    <property type="protein sequence ID" value="KAK6475086.1"/>
    <property type="molecule type" value="Genomic_DNA"/>
</dbReference>